<evidence type="ECO:0000313" key="6">
    <source>
        <dbReference type="EMBL" id="TFK99252.1"/>
    </source>
</evidence>
<dbReference type="GO" id="GO:0003729">
    <property type="term" value="F:mRNA binding"/>
    <property type="evidence" value="ECO:0007669"/>
    <property type="project" value="TreeGrafter"/>
</dbReference>
<name>A0A5C3QB69_9AGAR</name>
<dbReference type="AlphaFoldDB" id="A0A5C3QB69"/>
<evidence type="ECO:0000313" key="7">
    <source>
        <dbReference type="Proteomes" id="UP000305067"/>
    </source>
</evidence>
<dbReference type="InterPro" id="IPR016190">
    <property type="entry name" value="Transl_init_fac_IF2/IF5_Zn-bd"/>
</dbReference>
<dbReference type="InterPro" id="IPR045196">
    <property type="entry name" value="IF2/IF5"/>
</dbReference>
<dbReference type="SMART" id="SM00653">
    <property type="entry name" value="eIF2B_5"/>
    <property type="match status" value="1"/>
</dbReference>
<feature type="domain" description="Translation initiation factor IF2/IF5" evidence="5">
    <location>
        <begin position="243"/>
        <end position="352"/>
    </location>
</feature>
<dbReference type="InterPro" id="IPR016189">
    <property type="entry name" value="Transl_init_fac_IF2/IF5_N"/>
</dbReference>
<dbReference type="Proteomes" id="UP000305067">
    <property type="component" value="Unassembled WGS sequence"/>
</dbReference>
<keyword evidence="2" id="KW-0396">Initiation factor</keyword>
<dbReference type="GO" id="GO:0003743">
    <property type="term" value="F:translation initiation factor activity"/>
    <property type="evidence" value="ECO:0007669"/>
    <property type="project" value="UniProtKB-KW"/>
</dbReference>
<dbReference type="STRING" id="1884261.A0A5C3QB69"/>
<evidence type="ECO:0000256" key="1">
    <source>
        <dbReference type="ARBA" id="ARBA00010397"/>
    </source>
</evidence>
<evidence type="ECO:0000256" key="3">
    <source>
        <dbReference type="ARBA" id="ARBA00022917"/>
    </source>
</evidence>
<proteinExistence type="inferred from homology"/>
<dbReference type="InterPro" id="IPR002735">
    <property type="entry name" value="Transl_init_fac_IF2/IF5_dom"/>
</dbReference>
<dbReference type="GO" id="GO:0031369">
    <property type="term" value="F:translation initiation factor binding"/>
    <property type="evidence" value="ECO:0007669"/>
    <property type="project" value="TreeGrafter"/>
</dbReference>
<dbReference type="Pfam" id="PF01873">
    <property type="entry name" value="eIF-5_eIF-2B"/>
    <property type="match status" value="1"/>
</dbReference>
<dbReference type="SUPFAM" id="SSF75689">
    <property type="entry name" value="Zinc-binding domain of translation initiation factor 2 beta"/>
    <property type="match status" value="1"/>
</dbReference>
<keyword evidence="7" id="KW-1185">Reference proteome</keyword>
<dbReference type="SUPFAM" id="SSF100966">
    <property type="entry name" value="Translation initiation factor 2 beta, aIF2beta, N-terminal domain"/>
    <property type="match status" value="1"/>
</dbReference>
<protein>
    <submittedName>
        <fullName evidence="6">Domain found in IF2B/IF5-domain-containing protein</fullName>
    </submittedName>
</protein>
<feature type="compositionally biased region" description="Basic and acidic residues" evidence="4">
    <location>
        <begin position="175"/>
        <end position="184"/>
    </location>
</feature>
<feature type="compositionally biased region" description="Low complexity" evidence="4">
    <location>
        <begin position="106"/>
        <end position="124"/>
    </location>
</feature>
<dbReference type="GO" id="GO:0005850">
    <property type="term" value="C:eukaryotic translation initiation factor 2 complex"/>
    <property type="evidence" value="ECO:0007669"/>
    <property type="project" value="TreeGrafter"/>
</dbReference>
<feature type="region of interest" description="Disordered" evidence="4">
    <location>
        <begin position="1"/>
        <end position="135"/>
    </location>
</feature>
<feature type="compositionally biased region" description="Basic and acidic residues" evidence="4">
    <location>
        <begin position="153"/>
        <end position="165"/>
    </location>
</feature>
<feature type="region of interest" description="Disordered" evidence="4">
    <location>
        <begin position="153"/>
        <end position="184"/>
    </location>
</feature>
<dbReference type="PANTHER" id="PTHR23001:SF3">
    <property type="entry name" value="EUKARYOTIC TRANSLATION INITIATION FACTOR 2 SUBUNIT 2"/>
    <property type="match status" value="1"/>
</dbReference>
<reference evidence="6 7" key="1">
    <citation type="journal article" date="2019" name="Nat. Ecol. Evol.">
        <title>Megaphylogeny resolves global patterns of mushroom evolution.</title>
        <authorList>
            <person name="Varga T."/>
            <person name="Krizsan K."/>
            <person name="Foldi C."/>
            <person name="Dima B."/>
            <person name="Sanchez-Garcia M."/>
            <person name="Sanchez-Ramirez S."/>
            <person name="Szollosi G.J."/>
            <person name="Szarkandi J.G."/>
            <person name="Papp V."/>
            <person name="Albert L."/>
            <person name="Andreopoulos W."/>
            <person name="Angelini C."/>
            <person name="Antonin V."/>
            <person name="Barry K.W."/>
            <person name="Bougher N.L."/>
            <person name="Buchanan P."/>
            <person name="Buyck B."/>
            <person name="Bense V."/>
            <person name="Catcheside P."/>
            <person name="Chovatia M."/>
            <person name="Cooper J."/>
            <person name="Damon W."/>
            <person name="Desjardin D."/>
            <person name="Finy P."/>
            <person name="Geml J."/>
            <person name="Haridas S."/>
            <person name="Hughes K."/>
            <person name="Justo A."/>
            <person name="Karasinski D."/>
            <person name="Kautmanova I."/>
            <person name="Kiss B."/>
            <person name="Kocsube S."/>
            <person name="Kotiranta H."/>
            <person name="LaButti K.M."/>
            <person name="Lechner B.E."/>
            <person name="Liimatainen K."/>
            <person name="Lipzen A."/>
            <person name="Lukacs Z."/>
            <person name="Mihaltcheva S."/>
            <person name="Morgado L.N."/>
            <person name="Niskanen T."/>
            <person name="Noordeloos M.E."/>
            <person name="Ohm R.A."/>
            <person name="Ortiz-Santana B."/>
            <person name="Ovrebo C."/>
            <person name="Racz N."/>
            <person name="Riley R."/>
            <person name="Savchenko A."/>
            <person name="Shiryaev A."/>
            <person name="Soop K."/>
            <person name="Spirin V."/>
            <person name="Szebenyi C."/>
            <person name="Tomsovsky M."/>
            <person name="Tulloss R.E."/>
            <person name="Uehling J."/>
            <person name="Grigoriev I.V."/>
            <person name="Vagvolgyi C."/>
            <person name="Papp T."/>
            <person name="Martin F.M."/>
            <person name="Miettinen O."/>
            <person name="Hibbett D.S."/>
            <person name="Nagy L.G."/>
        </authorList>
    </citation>
    <scope>NUCLEOTIDE SEQUENCE [LARGE SCALE GENOMIC DNA]</scope>
    <source>
        <strain evidence="6 7">CBS 309.79</strain>
    </source>
</reference>
<dbReference type="EMBL" id="ML178834">
    <property type="protein sequence ID" value="TFK99252.1"/>
    <property type="molecule type" value="Genomic_DNA"/>
</dbReference>
<evidence type="ECO:0000256" key="2">
    <source>
        <dbReference type="ARBA" id="ARBA00022540"/>
    </source>
</evidence>
<sequence length="375" mass="40905">MSEEPLFDTSLKKRKKKTVAFTEDPLGADADPTTPAPDVIDSTTTSGDPVDLGPATAHERMKQELDGAEAGAAAEGEEDPNAMFADLKKKKKKKKDIPMDLGEDGSGASTPIPAASAAPSSGAGDDLDFSDLKKKKKSSKKKAALDLEAFEKELEVSKSQPKADADGEEDGEVPDGERDLDHLKNEDLGDDVFAVAKDAPVGVESGNEAWLGTTREYTYNELLTRFYNSLHAANPSLLSASSQKRYTIAPPSIHREGNKKSIFANVTDICKRMHRQPEHVIQYMFSEMGTTGSVDGAGRLVIKGRFQQKQIENVLRRYIVEYVTCKTCKSPETLLTKENRIFFMSCESCGSRRSVNTIKSGYQAQVGKRSKNKTG</sequence>
<organism evidence="6 7">
    <name type="scientific">Pterulicium gracile</name>
    <dbReference type="NCBI Taxonomy" id="1884261"/>
    <lineage>
        <taxon>Eukaryota</taxon>
        <taxon>Fungi</taxon>
        <taxon>Dikarya</taxon>
        <taxon>Basidiomycota</taxon>
        <taxon>Agaricomycotina</taxon>
        <taxon>Agaricomycetes</taxon>
        <taxon>Agaricomycetidae</taxon>
        <taxon>Agaricales</taxon>
        <taxon>Pleurotineae</taxon>
        <taxon>Pterulaceae</taxon>
        <taxon>Pterulicium</taxon>
    </lineage>
</organism>
<dbReference type="FunFam" id="3.30.30.170:FF:000001">
    <property type="entry name" value="Eukaryotic translation initiation factor 2 subunit"/>
    <property type="match status" value="1"/>
</dbReference>
<evidence type="ECO:0000259" key="5">
    <source>
        <dbReference type="SMART" id="SM00653"/>
    </source>
</evidence>
<dbReference type="PANTHER" id="PTHR23001">
    <property type="entry name" value="EUKARYOTIC TRANSLATION INITIATION FACTOR"/>
    <property type="match status" value="1"/>
</dbReference>
<evidence type="ECO:0000256" key="4">
    <source>
        <dbReference type="SAM" id="MobiDB-lite"/>
    </source>
</evidence>
<gene>
    <name evidence="6" type="ORF">BDV98DRAFT_650791</name>
</gene>
<dbReference type="OrthoDB" id="10255414at2759"/>
<accession>A0A5C3QB69</accession>
<dbReference type="Gene3D" id="3.30.30.170">
    <property type="match status" value="1"/>
</dbReference>
<dbReference type="GO" id="GO:0001731">
    <property type="term" value="P:formation of translation preinitiation complex"/>
    <property type="evidence" value="ECO:0007669"/>
    <property type="project" value="TreeGrafter"/>
</dbReference>
<keyword evidence="3" id="KW-0648">Protein biosynthesis</keyword>
<comment type="similarity">
    <text evidence="1">Belongs to the eIF-2-beta/eIF-5 family.</text>
</comment>